<reference evidence="8" key="1">
    <citation type="submission" date="2009-09" db="EMBL/GenBank/DDBJ databases">
        <authorList>
            <person name="Weinstock G."/>
            <person name="Sodergren E."/>
            <person name="Clifton S."/>
            <person name="Fulton L."/>
            <person name="Fulton B."/>
            <person name="Courtney L."/>
            <person name="Fronick C."/>
            <person name="Harrison M."/>
            <person name="Strong C."/>
            <person name="Farmer C."/>
            <person name="Delahaunty K."/>
            <person name="Markovic C."/>
            <person name="Hall O."/>
            <person name="Minx P."/>
            <person name="Tomlinson C."/>
            <person name="Mitreva M."/>
            <person name="Nelson J."/>
            <person name="Hou S."/>
            <person name="Wollam A."/>
            <person name="Pepin K.H."/>
            <person name="Johnson M."/>
            <person name="Bhonagiri V."/>
            <person name="Nash W.E."/>
            <person name="Warren W."/>
            <person name="Chinwalla A."/>
            <person name="Mardis E.R."/>
            <person name="Wilson R.K."/>
        </authorList>
    </citation>
    <scope>NUCLEOTIDE SEQUENCE [LARGE SCALE GENOMIC DNA]</scope>
    <source>
        <strain evidence="8">DSM 20544</strain>
    </source>
</reference>
<comment type="pathway">
    <text evidence="1">Porphyrin-containing compound metabolism; siroheme biosynthesis; sirohydrochlorin from precorrin-2: step 1/1.</text>
</comment>
<protein>
    <recommendedName>
        <fullName evidence="2">precorrin-2 dehydrogenase</fullName>
        <ecNumber evidence="2">1.3.1.76</ecNumber>
    </recommendedName>
</protein>
<dbReference type="SUPFAM" id="SSF75615">
    <property type="entry name" value="Siroheme synthase middle domains-like"/>
    <property type="match status" value="1"/>
</dbReference>
<dbReference type="EMBL" id="ABWK02000010">
    <property type="protein sequence ID" value="EEX69361.1"/>
    <property type="molecule type" value="Genomic_DNA"/>
</dbReference>
<dbReference type="Pfam" id="PF13241">
    <property type="entry name" value="NAD_binding_7"/>
    <property type="match status" value="1"/>
</dbReference>
<dbReference type="NCBIfam" id="TIGR01470">
    <property type="entry name" value="cysG_Nterm"/>
    <property type="match status" value="1"/>
</dbReference>
<dbReference type="Gene3D" id="1.10.8.210">
    <property type="entry name" value="Sirohaem synthase, dimerisation domain"/>
    <property type="match status" value="1"/>
</dbReference>
<dbReference type="InterPro" id="IPR019478">
    <property type="entry name" value="Sirohaem_synthase_dimer_dom"/>
</dbReference>
<dbReference type="InterPro" id="IPR036291">
    <property type="entry name" value="NAD(P)-bd_dom_sf"/>
</dbReference>
<dbReference type="AlphaFoldDB" id="C9KL83"/>
<dbReference type="PANTHER" id="PTHR35330">
    <property type="entry name" value="SIROHEME BIOSYNTHESIS PROTEIN MET8"/>
    <property type="match status" value="1"/>
</dbReference>
<keyword evidence="4" id="KW-0520">NAD</keyword>
<dbReference type="PANTHER" id="PTHR35330:SF1">
    <property type="entry name" value="SIROHEME BIOSYNTHESIS PROTEIN MET8"/>
    <property type="match status" value="1"/>
</dbReference>
<evidence type="ECO:0000259" key="7">
    <source>
        <dbReference type="Pfam" id="PF10414"/>
    </source>
</evidence>
<keyword evidence="9" id="KW-1185">Reference proteome</keyword>
<dbReference type="GO" id="GO:0019354">
    <property type="term" value="P:siroheme biosynthetic process"/>
    <property type="evidence" value="ECO:0007669"/>
    <property type="project" value="UniProtKB-UniPathway"/>
</dbReference>
<dbReference type="PATRIC" id="fig|500635.8.peg.379"/>
<dbReference type="SUPFAM" id="SSF51735">
    <property type="entry name" value="NAD(P)-binding Rossmann-fold domains"/>
    <property type="match status" value="1"/>
</dbReference>
<gene>
    <name evidence="8" type="ORF">MITSMUL_03982</name>
</gene>
<dbReference type="Pfam" id="PF10414">
    <property type="entry name" value="CysG_dimeriser"/>
    <property type="match status" value="1"/>
</dbReference>
<dbReference type="HOGENOM" id="CLU_011276_8_1_9"/>
<dbReference type="eggNOG" id="COG1648">
    <property type="taxonomic scope" value="Bacteria"/>
</dbReference>
<evidence type="ECO:0000256" key="1">
    <source>
        <dbReference type="ARBA" id="ARBA00005010"/>
    </source>
</evidence>
<dbReference type="InterPro" id="IPR028161">
    <property type="entry name" value="Met8-like"/>
</dbReference>
<evidence type="ECO:0000256" key="4">
    <source>
        <dbReference type="ARBA" id="ARBA00023027"/>
    </source>
</evidence>
<sequence length="226" mass="25248">MNVQVIGGGMSVQYPIHMEIAGRVCVVIGGGRVAERKAHVLLQAGAHLIVIAPTLTNLLYQEASTGCFFWLAQPYEAGFLQRVRPFLVFCTADNRKVNRMAAEEARAAHALVNVADEPGLSDFFVPASIRRDRFLLTIGTGGLSPAFSRSLREQLEQAFPPAFGLWIERLSAIRQEMKEKLPTSDDRQAFWRMALSRDIMELVKAGRLNRAEVMIRHAIIDFRPKS</sequence>
<dbReference type="GO" id="GO:0004325">
    <property type="term" value="F:ferrochelatase activity"/>
    <property type="evidence" value="ECO:0007669"/>
    <property type="project" value="InterPro"/>
</dbReference>
<dbReference type="GO" id="GO:0043115">
    <property type="term" value="F:precorrin-2 dehydrogenase activity"/>
    <property type="evidence" value="ECO:0007669"/>
    <property type="project" value="UniProtKB-EC"/>
</dbReference>
<dbReference type="UniPathway" id="UPA00262">
    <property type="reaction ID" value="UER00222"/>
</dbReference>
<proteinExistence type="predicted"/>
<comment type="caution">
    <text evidence="8">The sequence shown here is derived from an EMBL/GenBank/DDBJ whole genome shotgun (WGS) entry which is preliminary data.</text>
</comment>
<evidence type="ECO:0000313" key="8">
    <source>
        <dbReference type="EMBL" id="EEX69361.1"/>
    </source>
</evidence>
<dbReference type="EC" id="1.3.1.76" evidence="2"/>
<name>C9KL83_9FIRM</name>
<evidence type="ECO:0000313" key="9">
    <source>
        <dbReference type="Proteomes" id="UP000003671"/>
    </source>
</evidence>
<feature type="domain" description="Sirohaem synthase dimerisation" evidence="7">
    <location>
        <begin position="163"/>
        <end position="219"/>
    </location>
</feature>
<evidence type="ECO:0000256" key="6">
    <source>
        <dbReference type="ARBA" id="ARBA00047561"/>
    </source>
</evidence>
<comment type="catalytic activity">
    <reaction evidence="6">
        <text>precorrin-2 + NAD(+) = sirohydrochlorin + NADH + 2 H(+)</text>
        <dbReference type="Rhea" id="RHEA:15613"/>
        <dbReference type="ChEBI" id="CHEBI:15378"/>
        <dbReference type="ChEBI" id="CHEBI:57540"/>
        <dbReference type="ChEBI" id="CHEBI:57945"/>
        <dbReference type="ChEBI" id="CHEBI:58351"/>
        <dbReference type="ChEBI" id="CHEBI:58827"/>
        <dbReference type="EC" id="1.3.1.76"/>
    </reaction>
</comment>
<dbReference type="Gene3D" id="3.40.50.720">
    <property type="entry name" value="NAD(P)-binding Rossmann-like Domain"/>
    <property type="match status" value="1"/>
</dbReference>
<dbReference type="InterPro" id="IPR006367">
    <property type="entry name" value="Sirohaem_synthase_N"/>
</dbReference>
<evidence type="ECO:0000256" key="5">
    <source>
        <dbReference type="ARBA" id="ARBA00023244"/>
    </source>
</evidence>
<keyword evidence="5" id="KW-0627">Porphyrin biosynthesis</keyword>
<keyword evidence="3" id="KW-0560">Oxidoreductase</keyword>
<dbReference type="STRING" id="500635.MITSMUL_03982"/>
<accession>C9KL83</accession>
<evidence type="ECO:0000256" key="3">
    <source>
        <dbReference type="ARBA" id="ARBA00023002"/>
    </source>
</evidence>
<dbReference type="Proteomes" id="UP000003671">
    <property type="component" value="Unassembled WGS sequence"/>
</dbReference>
<dbReference type="Gene3D" id="3.30.160.110">
    <property type="entry name" value="Siroheme synthase, domain 2"/>
    <property type="match status" value="1"/>
</dbReference>
<evidence type="ECO:0000256" key="2">
    <source>
        <dbReference type="ARBA" id="ARBA00012400"/>
    </source>
</evidence>
<organism evidence="8 9">
    <name type="scientific">Mitsuokella multacida DSM 20544</name>
    <dbReference type="NCBI Taxonomy" id="500635"/>
    <lineage>
        <taxon>Bacteria</taxon>
        <taxon>Bacillati</taxon>
        <taxon>Bacillota</taxon>
        <taxon>Negativicutes</taxon>
        <taxon>Selenomonadales</taxon>
        <taxon>Selenomonadaceae</taxon>
        <taxon>Mitsuokella</taxon>
    </lineage>
</organism>
<dbReference type="InterPro" id="IPR037115">
    <property type="entry name" value="Sirohaem_synt_dimer_dom_sf"/>
</dbReference>